<dbReference type="SUPFAM" id="SSF56436">
    <property type="entry name" value="C-type lectin-like"/>
    <property type="match status" value="1"/>
</dbReference>
<keyword evidence="2" id="KW-0964">Secreted</keyword>
<evidence type="ECO:0000256" key="1">
    <source>
        <dbReference type="ARBA" id="ARBA00004613"/>
    </source>
</evidence>
<evidence type="ECO:0000313" key="8">
    <source>
        <dbReference type="Proteomes" id="UP001152799"/>
    </source>
</evidence>
<evidence type="ECO:0000256" key="5">
    <source>
        <dbReference type="SAM" id="SignalP"/>
    </source>
</evidence>
<sequence>MMIFKISVLCAIAAVSFAHGMMIRRPWPINGQMLLGRRYLTTTETDEETATEQSYEKESDRYVQKQQNVEKIFILSDNKLNWTEAREACLESGRMLANPSTPEQIMQLNSYIWDNDLSPPDVYSGYWLGGHREDDSGPFKWETGEEVEEGRYKTGWMLGEPNYDGENCIELKSDLGTLGFNNYYCQLVKRYICEEIVSQEHAKNLQETSNNEVHEEENKNLVELIYATMQISDSDEFGTILMTPRNDISDEVDTESPSDFEQFGTILMTPRNDISDEVDTESQSDFEQFGTILMTPKKDFSGEVDTESPSAYETSDYDQFGTMLMGPRKVIISETQSTLGFETLDNDQFDTIVVVPKNMISDEIDPLTSDEFGTILIAPENVISDEVETKPPMTLYDIIRAFEKDQRAVETLDSDTVGAEIERLANNNSDASISRDIMENRVVDAPNESGLIELISGNDIVAKTELPIDTIRLDDPFSLRREAVDSDIVAKTELPFDSMRLDDPFSLRREDLDDDIVAKTELPFDTMKLDDPFSPSDPDVMILGRFEDVQPETSDNQLGDIETERTVSFPMVYDNPGYRFQENLGPIDDYYGDLQDFDNWGIDNDEFEQE</sequence>
<dbReference type="GO" id="GO:0030246">
    <property type="term" value="F:carbohydrate binding"/>
    <property type="evidence" value="ECO:0007669"/>
    <property type="project" value="UniProtKB-KW"/>
</dbReference>
<dbReference type="CDD" id="cd00037">
    <property type="entry name" value="CLECT"/>
    <property type="match status" value="1"/>
</dbReference>
<dbReference type="Proteomes" id="UP001152799">
    <property type="component" value="Chromosome 3"/>
</dbReference>
<dbReference type="AlphaFoldDB" id="A0A9N9MLQ3"/>
<evidence type="ECO:0000256" key="3">
    <source>
        <dbReference type="ARBA" id="ARBA00022729"/>
    </source>
</evidence>
<keyword evidence="8" id="KW-1185">Reference proteome</keyword>
<feature type="domain" description="C-type lectin" evidence="6">
    <location>
        <begin position="63"/>
        <end position="194"/>
    </location>
</feature>
<evidence type="ECO:0000256" key="4">
    <source>
        <dbReference type="ARBA" id="ARBA00022734"/>
    </source>
</evidence>
<evidence type="ECO:0000313" key="7">
    <source>
        <dbReference type="EMBL" id="CAG9766742.1"/>
    </source>
</evidence>
<dbReference type="Pfam" id="PF00059">
    <property type="entry name" value="Lectin_C"/>
    <property type="match status" value="1"/>
</dbReference>
<feature type="signal peptide" evidence="5">
    <location>
        <begin position="1"/>
        <end position="18"/>
    </location>
</feature>
<reference evidence="7" key="1">
    <citation type="submission" date="2022-01" db="EMBL/GenBank/DDBJ databases">
        <authorList>
            <person name="King R."/>
        </authorList>
    </citation>
    <scope>NUCLEOTIDE SEQUENCE</scope>
</reference>
<evidence type="ECO:0000259" key="6">
    <source>
        <dbReference type="SMART" id="SM00034"/>
    </source>
</evidence>
<dbReference type="InterPro" id="IPR016187">
    <property type="entry name" value="CTDL_fold"/>
</dbReference>
<dbReference type="PANTHER" id="PTHR22799">
    <property type="entry name" value="TETRANECTIN-RELATED"/>
    <property type="match status" value="1"/>
</dbReference>
<dbReference type="EMBL" id="OU892279">
    <property type="protein sequence ID" value="CAG9766742.1"/>
    <property type="molecule type" value="Genomic_DNA"/>
</dbReference>
<dbReference type="InterPro" id="IPR051663">
    <property type="entry name" value="CLec_Tetranectin-domain"/>
</dbReference>
<gene>
    <name evidence="7" type="ORF">CEUTPL_LOCUS7315</name>
</gene>
<dbReference type="GO" id="GO:0008083">
    <property type="term" value="F:growth factor activity"/>
    <property type="evidence" value="ECO:0007669"/>
    <property type="project" value="TreeGrafter"/>
</dbReference>
<dbReference type="GO" id="GO:0005615">
    <property type="term" value="C:extracellular space"/>
    <property type="evidence" value="ECO:0007669"/>
    <property type="project" value="TreeGrafter"/>
</dbReference>
<name>A0A9N9MLQ3_9CUCU</name>
<dbReference type="PANTHER" id="PTHR22799:SF1">
    <property type="entry name" value="C-TYPE LECTIN DOMAIN FAMILY 11 MEMBER A"/>
    <property type="match status" value="1"/>
</dbReference>
<comment type="subcellular location">
    <subcellularLocation>
        <location evidence="1">Secreted</location>
    </subcellularLocation>
</comment>
<dbReference type="Gene3D" id="3.10.100.10">
    <property type="entry name" value="Mannose-Binding Protein A, subunit A"/>
    <property type="match status" value="1"/>
</dbReference>
<evidence type="ECO:0000256" key="2">
    <source>
        <dbReference type="ARBA" id="ARBA00022525"/>
    </source>
</evidence>
<proteinExistence type="predicted"/>
<feature type="chain" id="PRO_5040352129" description="C-type lectin domain-containing protein" evidence="5">
    <location>
        <begin position="19"/>
        <end position="610"/>
    </location>
</feature>
<keyword evidence="4" id="KW-0430">Lectin</keyword>
<dbReference type="SMART" id="SM00034">
    <property type="entry name" value="CLECT"/>
    <property type="match status" value="1"/>
</dbReference>
<protein>
    <recommendedName>
        <fullName evidence="6">C-type lectin domain-containing protein</fullName>
    </recommendedName>
</protein>
<dbReference type="InterPro" id="IPR001304">
    <property type="entry name" value="C-type_lectin-like"/>
</dbReference>
<organism evidence="7 8">
    <name type="scientific">Ceutorhynchus assimilis</name>
    <name type="common">cabbage seed weevil</name>
    <dbReference type="NCBI Taxonomy" id="467358"/>
    <lineage>
        <taxon>Eukaryota</taxon>
        <taxon>Metazoa</taxon>
        <taxon>Ecdysozoa</taxon>
        <taxon>Arthropoda</taxon>
        <taxon>Hexapoda</taxon>
        <taxon>Insecta</taxon>
        <taxon>Pterygota</taxon>
        <taxon>Neoptera</taxon>
        <taxon>Endopterygota</taxon>
        <taxon>Coleoptera</taxon>
        <taxon>Polyphaga</taxon>
        <taxon>Cucujiformia</taxon>
        <taxon>Curculionidae</taxon>
        <taxon>Ceutorhynchinae</taxon>
        <taxon>Ceutorhynchus</taxon>
    </lineage>
</organism>
<keyword evidence="3 5" id="KW-0732">Signal</keyword>
<dbReference type="InterPro" id="IPR016186">
    <property type="entry name" value="C-type_lectin-like/link_sf"/>
</dbReference>
<accession>A0A9N9MLQ3</accession>
<dbReference type="OrthoDB" id="6755816at2759"/>